<dbReference type="AlphaFoldDB" id="A0A174BB20"/>
<sequence length="369" mass="43630">MLQDEIKKKSSEIYKESYQMSIGELANLYRDEEIDVHPEFQRLYRWSDYQKTKLIESVMLNIPIPQIYVSQNEEGVWDVIDGVQRLSTIFQFMGILKDDEGKKIEPLTLLGTKDLPSFEGMKWKNKENKDLEFTREQQLEFKRSRIDVTILKKASDSKAKYELFQRLNTGGAFLSDQEVRNCLIIMENREFYKFICQLDKLESYRNCISISDRKADEQFRMELVVRLLVALNIEWERSKGYREMSELLDQEILLLCDNKELDLDLITEKFKKTFALLSTALGENTFKKYRKTDDRFVGAFLTSAYEVISIGVYTNIDTILEMENPIKWINEKVKNMYEEGVYIDNLTPGTKVISRYRALSEWGKEYFKK</sequence>
<accession>A0A174BB20</accession>
<dbReference type="STRING" id="410072.ERS852525_00038"/>
<evidence type="ECO:0000259" key="1">
    <source>
        <dbReference type="Pfam" id="PF03235"/>
    </source>
</evidence>
<dbReference type="PANTHER" id="PTHR39639">
    <property type="entry name" value="CHROMOSOME 16, WHOLE GENOME SHOTGUN SEQUENCE"/>
    <property type="match status" value="1"/>
</dbReference>
<dbReference type="PaxDb" id="410072-ERS852525_00038"/>
<proteinExistence type="predicted"/>
<dbReference type="PANTHER" id="PTHR39639:SF1">
    <property type="entry name" value="DUF262 DOMAIN-CONTAINING PROTEIN"/>
    <property type="match status" value="1"/>
</dbReference>
<dbReference type="Pfam" id="PF03235">
    <property type="entry name" value="GmrSD_N"/>
    <property type="match status" value="1"/>
</dbReference>
<feature type="domain" description="GmrSD restriction endonucleases N-terminal" evidence="1">
    <location>
        <begin position="26"/>
        <end position="184"/>
    </location>
</feature>
<evidence type="ECO:0000313" key="2">
    <source>
        <dbReference type="EMBL" id="CUN96936.1"/>
    </source>
</evidence>
<evidence type="ECO:0000313" key="3">
    <source>
        <dbReference type="Proteomes" id="UP000095362"/>
    </source>
</evidence>
<dbReference type="RefSeq" id="WP_055260956.1">
    <property type="nucleotide sequence ID" value="NZ_CYZK01000005.1"/>
</dbReference>
<dbReference type="EMBL" id="CYZK01000005">
    <property type="protein sequence ID" value="CUN96936.1"/>
    <property type="molecule type" value="Genomic_DNA"/>
</dbReference>
<dbReference type="InterPro" id="IPR004919">
    <property type="entry name" value="GmrSD_N"/>
</dbReference>
<reference evidence="2 3" key="1">
    <citation type="submission" date="2015-09" db="EMBL/GenBank/DDBJ databases">
        <authorList>
            <consortium name="Pathogen Informatics"/>
        </authorList>
    </citation>
    <scope>NUCLEOTIDE SEQUENCE [LARGE SCALE GENOMIC DNA]</scope>
    <source>
        <strain evidence="2 3">2789STDY5834866</strain>
    </source>
</reference>
<gene>
    <name evidence="2" type="ORF">ERS852481_01146</name>
</gene>
<protein>
    <submittedName>
        <fullName evidence="2">Uncharacterized conserved protein</fullName>
    </submittedName>
</protein>
<organism evidence="2 3">
    <name type="scientific">Coprococcus comes</name>
    <dbReference type="NCBI Taxonomy" id="410072"/>
    <lineage>
        <taxon>Bacteria</taxon>
        <taxon>Bacillati</taxon>
        <taxon>Bacillota</taxon>
        <taxon>Clostridia</taxon>
        <taxon>Lachnospirales</taxon>
        <taxon>Lachnospiraceae</taxon>
        <taxon>Coprococcus</taxon>
    </lineage>
</organism>
<name>A0A174BB20_9FIRM</name>
<dbReference type="Proteomes" id="UP000095362">
    <property type="component" value="Unassembled WGS sequence"/>
</dbReference>
<dbReference type="OrthoDB" id="9770340at2"/>